<dbReference type="AlphaFoldDB" id="A0A1D1UR17"/>
<name>A0A1D1UR17_RAMVA</name>
<dbReference type="Proteomes" id="UP000186922">
    <property type="component" value="Unassembled WGS sequence"/>
</dbReference>
<reference evidence="1 2" key="1">
    <citation type="journal article" date="2016" name="Nat. Commun.">
        <title>Extremotolerant tardigrade genome and improved radiotolerance of human cultured cells by tardigrade-unique protein.</title>
        <authorList>
            <person name="Hashimoto T."/>
            <person name="Horikawa D.D."/>
            <person name="Saito Y."/>
            <person name="Kuwahara H."/>
            <person name="Kozuka-Hata H."/>
            <person name="Shin-I T."/>
            <person name="Minakuchi Y."/>
            <person name="Ohishi K."/>
            <person name="Motoyama A."/>
            <person name="Aizu T."/>
            <person name="Enomoto A."/>
            <person name="Kondo K."/>
            <person name="Tanaka S."/>
            <person name="Hara Y."/>
            <person name="Koshikawa S."/>
            <person name="Sagara H."/>
            <person name="Miura T."/>
            <person name="Yokobori S."/>
            <person name="Miyagawa K."/>
            <person name="Suzuki Y."/>
            <person name="Kubo T."/>
            <person name="Oyama M."/>
            <person name="Kohara Y."/>
            <person name="Fujiyama A."/>
            <person name="Arakawa K."/>
            <person name="Katayama T."/>
            <person name="Toyoda A."/>
            <person name="Kunieda T."/>
        </authorList>
    </citation>
    <scope>NUCLEOTIDE SEQUENCE [LARGE SCALE GENOMIC DNA]</scope>
    <source>
        <strain evidence="1 2">YOKOZUNA-1</strain>
    </source>
</reference>
<comment type="caution">
    <text evidence="1">The sequence shown here is derived from an EMBL/GenBank/DDBJ whole genome shotgun (WGS) entry which is preliminary data.</text>
</comment>
<gene>
    <name evidence="1" type="primary">RvY_04069-1</name>
    <name evidence="1" type="synonym">RvY_04069.1</name>
    <name evidence="1" type="ORF">RvY_04069</name>
</gene>
<dbReference type="EMBL" id="BDGG01000002">
    <property type="protein sequence ID" value="GAU91901.1"/>
    <property type="molecule type" value="Genomic_DNA"/>
</dbReference>
<keyword evidence="2" id="KW-1185">Reference proteome</keyword>
<proteinExistence type="predicted"/>
<sequence length="113" mass="12845">MKSEAIGKYRPLHRLARAARQHILPTRSHLMVFPFQIPITYVKIVSLGLLLASTEQECKPDTVATHEKTKKHLKKFQNSKANCRLPPEWKLHCCRLELALPQTNSGGFADDVT</sequence>
<organism evidence="1 2">
    <name type="scientific">Ramazzottius varieornatus</name>
    <name type="common">Water bear</name>
    <name type="synonym">Tardigrade</name>
    <dbReference type="NCBI Taxonomy" id="947166"/>
    <lineage>
        <taxon>Eukaryota</taxon>
        <taxon>Metazoa</taxon>
        <taxon>Ecdysozoa</taxon>
        <taxon>Tardigrada</taxon>
        <taxon>Eutardigrada</taxon>
        <taxon>Parachela</taxon>
        <taxon>Hypsibioidea</taxon>
        <taxon>Ramazzottiidae</taxon>
        <taxon>Ramazzottius</taxon>
    </lineage>
</organism>
<protein>
    <submittedName>
        <fullName evidence="1">Uncharacterized protein</fullName>
    </submittedName>
</protein>
<evidence type="ECO:0000313" key="1">
    <source>
        <dbReference type="EMBL" id="GAU91901.1"/>
    </source>
</evidence>
<evidence type="ECO:0000313" key="2">
    <source>
        <dbReference type="Proteomes" id="UP000186922"/>
    </source>
</evidence>
<accession>A0A1D1UR17</accession>